<dbReference type="PANTHER" id="PTHR11062">
    <property type="entry name" value="EXOSTOSIN HEPARAN SULFATE GLYCOSYLTRANSFERASE -RELATED"/>
    <property type="match status" value="1"/>
</dbReference>
<feature type="domain" description="NAD-dependent epimerase/dehydratase" evidence="2">
    <location>
        <begin position="33"/>
        <end position="274"/>
    </location>
</feature>
<dbReference type="Pfam" id="PF03016">
    <property type="entry name" value="Exostosin_GT47"/>
    <property type="match status" value="1"/>
</dbReference>
<comment type="similarity">
    <text evidence="1">Belongs to the glycosyltransferase 47 family.</text>
</comment>
<dbReference type="InterPro" id="IPR040911">
    <property type="entry name" value="Exostosin_GT47"/>
</dbReference>
<organism evidence="4 5">
    <name type="scientific">Dioszegia hungarica</name>
    <dbReference type="NCBI Taxonomy" id="4972"/>
    <lineage>
        <taxon>Eukaryota</taxon>
        <taxon>Fungi</taxon>
        <taxon>Dikarya</taxon>
        <taxon>Basidiomycota</taxon>
        <taxon>Agaricomycotina</taxon>
        <taxon>Tremellomycetes</taxon>
        <taxon>Tremellales</taxon>
        <taxon>Bulleribasidiaceae</taxon>
        <taxon>Dioszegia</taxon>
    </lineage>
</organism>
<dbReference type="Pfam" id="PF01370">
    <property type="entry name" value="Epimerase"/>
    <property type="match status" value="1"/>
</dbReference>
<dbReference type="Gene3D" id="3.40.50.720">
    <property type="entry name" value="NAD(P)-binding Rossmann-like Domain"/>
    <property type="match status" value="1"/>
</dbReference>
<reference evidence="4" key="1">
    <citation type="journal article" date="2022" name="G3 (Bethesda)">
        <title>High quality genome of the basidiomycete yeast Dioszegia hungarica PDD-24b-2 isolated from cloud water.</title>
        <authorList>
            <person name="Jarrige D."/>
            <person name="Haridas S."/>
            <person name="Bleykasten-Grosshans C."/>
            <person name="Joly M."/>
            <person name="Nadalig T."/>
            <person name="Sancelme M."/>
            <person name="Vuilleumier S."/>
            <person name="Grigoriev I.V."/>
            <person name="Amato P."/>
            <person name="Bringel F."/>
        </authorList>
    </citation>
    <scope>NUCLEOTIDE SEQUENCE</scope>
    <source>
        <strain evidence="4">PDD-24b-2</strain>
    </source>
</reference>
<evidence type="ECO:0000256" key="1">
    <source>
        <dbReference type="ARBA" id="ARBA00010271"/>
    </source>
</evidence>
<dbReference type="EMBL" id="JAKWFO010000004">
    <property type="protein sequence ID" value="KAI9637671.1"/>
    <property type="molecule type" value="Genomic_DNA"/>
</dbReference>
<dbReference type="InterPro" id="IPR004263">
    <property type="entry name" value="Exostosin"/>
</dbReference>
<dbReference type="SUPFAM" id="SSF51735">
    <property type="entry name" value="NAD(P)-binding Rossmann-fold domains"/>
    <property type="match status" value="1"/>
</dbReference>
<name>A0AA38HCB5_9TREE</name>
<dbReference type="GeneID" id="77725961"/>
<evidence type="ECO:0000313" key="4">
    <source>
        <dbReference type="EMBL" id="KAI9637671.1"/>
    </source>
</evidence>
<accession>A0AA38HCB5</accession>
<dbReference type="PANTHER" id="PTHR11062:SF73">
    <property type="entry name" value="EXOSTOSIN-LIKE 3"/>
    <property type="match status" value="1"/>
</dbReference>
<proteinExistence type="inferred from homology"/>
<evidence type="ECO:0000313" key="5">
    <source>
        <dbReference type="Proteomes" id="UP001164286"/>
    </source>
</evidence>
<dbReference type="RefSeq" id="XP_052947448.1">
    <property type="nucleotide sequence ID" value="XM_053086760.1"/>
</dbReference>
<dbReference type="InterPro" id="IPR036291">
    <property type="entry name" value="NAD(P)-bd_dom_sf"/>
</dbReference>
<protein>
    <submittedName>
        <fullName evidence="4">Exostosin family-domain-containing protein</fullName>
    </submittedName>
</protein>
<dbReference type="Proteomes" id="UP001164286">
    <property type="component" value="Unassembled WGS sequence"/>
</dbReference>
<dbReference type="GO" id="GO:0016757">
    <property type="term" value="F:glycosyltransferase activity"/>
    <property type="evidence" value="ECO:0007669"/>
    <property type="project" value="InterPro"/>
</dbReference>
<gene>
    <name evidence="4" type="ORF">MKK02DRAFT_23645</name>
</gene>
<evidence type="ECO:0000259" key="2">
    <source>
        <dbReference type="Pfam" id="PF01370"/>
    </source>
</evidence>
<dbReference type="CDD" id="cd08946">
    <property type="entry name" value="SDR_e"/>
    <property type="match status" value="1"/>
</dbReference>
<sequence length="1075" mass="118473">MIDEQLDFGHTSDRWSLDKIGLGRLTGKKRPSILITGGAGQLGQALIPRLTQDYTVYILDIVPVPSYLPSENVVYHRGSVLPSSPSLRTLLSSHSFEGILHLAAISLDAWCAPKEADCLAVNEGGVKTVMKQVEGIASRAAKSWRSTQVPWVVLGSSMEVYGDGEGIVDEVTERKAGSALGRTKAKGEEAFEAVLSKQTGKSGVRGMILRFSDVYGYSHESSIPESFVPHLVGNAITSMPIQYDSDTAPIDLLHVDDAVDGVLKAIQHLKAGGSAGSTSVNLVSGKTWGIEQVVERARELTNAMSPIMDIGDHQTSVATSQYHNAVANSLLGWSPTITLPEGFTRTFQELTSAMHSYSLNYLHGNCAPSAEFPAPDSHPRSHPADERNKHLQKLEGCLVQVAFAHDEYLHHMKCSDGKHCKADGEYVAGYNWNGTFWIMHAAGKGERKARVSFEEEKGMGWLGAPRGLNGHAEVGWELVDEDDMRFETDFDMEVARESSALRLTLPAANKQVHSVANVSSSTTWFALEDANHLGGDRFDMRINVVCCPTEGNWPLVLDDYESADVHFGHTGQIPANSSHRAHTCQRATESARHTIKQLQSFAEAKSAPSSFSSVSGNTLSLVDRPHDWAVRDLPACWNDCSAPVICVQTGSCRCVRAECPSRRENPLLALKHVEKPKVSSPSKLGALQAYSPKLVDSVKKLSFEDMLLPAARSYLAKHPEFIKIHVLDGYEGQEAVEAAECHKLGDKHCFSADNVLYKAMRSMQVSAEEADLIMLPVYQQCKGQPFMLHDLVGEAKRRVPGVEERTKKMGMVLTHDWGICGSFAWEVWSARQNELKPDWPLNDAIVMAVMGDYDSPCYRPHQDVVIPARSCRSNALRETFGGLENVRPAHERTKLLTWAGTAWGTGKSDRMRLTCSRGGAGEKELVKGAGPQSVFYSWDYMNELAHARFCPQPRGIAGWSPRTNDAIYAGCIPVIIAEGTHFPFSNFLDWTKFSVQVHPTDLDHIEQILGAIPLERVEELQANLAMVREGFLYSTDEEPEAETRRKGPMWFAMHEVGMRMRTKYPAVEVQAEVVV</sequence>
<dbReference type="InterPro" id="IPR001509">
    <property type="entry name" value="Epimerase_deHydtase"/>
</dbReference>
<evidence type="ECO:0000259" key="3">
    <source>
        <dbReference type="Pfam" id="PF03016"/>
    </source>
</evidence>
<keyword evidence="5" id="KW-1185">Reference proteome</keyword>
<feature type="domain" description="Exostosin GT47" evidence="3">
    <location>
        <begin position="739"/>
        <end position="1010"/>
    </location>
</feature>
<dbReference type="AlphaFoldDB" id="A0AA38HCB5"/>
<comment type="caution">
    <text evidence="4">The sequence shown here is derived from an EMBL/GenBank/DDBJ whole genome shotgun (WGS) entry which is preliminary data.</text>
</comment>